<dbReference type="GeneID" id="94837321"/>
<evidence type="ECO:0000313" key="3">
    <source>
        <dbReference type="Proteomes" id="UP000179807"/>
    </source>
</evidence>
<proteinExistence type="predicted"/>
<dbReference type="EMBL" id="MLAK01000657">
    <property type="protein sequence ID" value="OHT08802.1"/>
    <property type="molecule type" value="Genomic_DNA"/>
</dbReference>
<dbReference type="Proteomes" id="UP000179807">
    <property type="component" value="Unassembled WGS sequence"/>
</dbReference>
<name>A0A1J4KCV6_9EUKA</name>
<reference evidence="2" key="1">
    <citation type="submission" date="2016-10" db="EMBL/GenBank/DDBJ databases">
        <authorList>
            <person name="Benchimol M."/>
            <person name="Almeida L.G."/>
            <person name="Vasconcelos A.T."/>
            <person name="Perreira-Neves A."/>
            <person name="Rosa I.A."/>
            <person name="Tasca T."/>
            <person name="Bogo M.R."/>
            <person name="de Souza W."/>
        </authorList>
    </citation>
    <scope>NUCLEOTIDE SEQUENCE [LARGE SCALE GENOMIC DNA]</scope>
    <source>
        <strain evidence="2">K</strain>
    </source>
</reference>
<evidence type="ECO:0000313" key="2">
    <source>
        <dbReference type="EMBL" id="OHT08802.1"/>
    </source>
</evidence>
<gene>
    <name evidence="2" type="ORF">TRFO_22549</name>
</gene>
<dbReference type="AlphaFoldDB" id="A0A1J4KCV6"/>
<dbReference type="VEuPathDB" id="TrichDB:TRFO_22549"/>
<dbReference type="PANTHER" id="PTHR12894">
    <property type="entry name" value="CNH DOMAIN CONTAINING"/>
    <property type="match status" value="1"/>
</dbReference>
<feature type="domain" description="Vacuolar sorting protein 39/Transforming growth factor beta receptor-associated zinc finger" evidence="1">
    <location>
        <begin position="279"/>
        <end position="315"/>
    </location>
</feature>
<dbReference type="InterPro" id="IPR019453">
    <property type="entry name" value="VPS39/TGFA1_Znf"/>
</dbReference>
<accession>A0A1J4KCV6</accession>
<sequence>MTIISVNAPNEIEKPYDRLLDSIQKSENFIDLAFANYDRLENGALAFCSQYLEIDHIPRIVDFLPDSHAKITFLEYCVYDKKFSDYTTHQALFNAYLDSLPSIYTFTPISQSDEPVRSLRKQFVKFIYYCNVLDPITCGESIDKHFINEKLASLDKCHNYEECADLISESGVDINVVIELCDSCMNPNIYTYYAKNLDDKEKLCQLLNERGGVMNTKEILNLITTKKDLKLGFNDLKPFFEKITTQRSEEIRSLQIQQILDEVVINDKKARLSKLENGSVEIGEETPCAICLRKIGKSKFCLTPENLIAHQTCMSKM</sequence>
<organism evidence="2 3">
    <name type="scientific">Tritrichomonas foetus</name>
    <dbReference type="NCBI Taxonomy" id="1144522"/>
    <lineage>
        <taxon>Eukaryota</taxon>
        <taxon>Metamonada</taxon>
        <taxon>Parabasalia</taxon>
        <taxon>Tritrichomonadida</taxon>
        <taxon>Tritrichomonadidae</taxon>
        <taxon>Tritrichomonas</taxon>
    </lineage>
</organism>
<dbReference type="InterPro" id="IPR032914">
    <property type="entry name" value="Vam6/VPS39/TRAP1"/>
</dbReference>
<dbReference type="PANTHER" id="PTHR12894:SF27">
    <property type="entry name" value="TRANSFORMING GROWTH FACTOR-BETA RECEPTOR-ASSOCIATED PROTEIN 1"/>
    <property type="match status" value="1"/>
</dbReference>
<dbReference type="GO" id="GO:0016020">
    <property type="term" value="C:membrane"/>
    <property type="evidence" value="ECO:0007669"/>
    <property type="project" value="TreeGrafter"/>
</dbReference>
<evidence type="ECO:0000259" key="1">
    <source>
        <dbReference type="Pfam" id="PF10367"/>
    </source>
</evidence>
<comment type="caution">
    <text evidence="2">The sequence shown here is derived from an EMBL/GenBank/DDBJ whole genome shotgun (WGS) entry which is preliminary data.</text>
</comment>
<dbReference type="Pfam" id="PF10367">
    <property type="entry name" value="zf-Vps39_C"/>
    <property type="match status" value="1"/>
</dbReference>
<protein>
    <recommendedName>
        <fullName evidence="1">Vacuolar sorting protein 39/Transforming growth factor beta receptor-associated zinc finger domain-containing protein</fullName>
    </recommendedName>
</protein>
<dbReference type="GO" id="GO:0005737">
    <property type="term" value="C:cytoplasm"/>
    <property type="evidence" value="ECO:0007669"/>
    <property type="project" value="TreeGrafter"/>
</dbReference>
<keyword evidence="3" id="KW-1185">Reference proteome</keyword>
<dbReference type="GO" id="GO:0006914">
    <property type="term" value="P:autophagy"/>
    <property type="evidence" value="ECO:0007669"/>
    <property type="project" value="TreeGrafter"/>
</dbReference>
<dbReference type="RefSeq" id="XP_068361938.1">
    <property type="nucleotide sequence ID" value="XM_068502617.1"/>
</dbReference>
<dbReference type="GO" id="GO:0034058">
    <property type="term" value="P:endosomal vesicle fusion"/>
    <property type="evidence" value="ECO:0007669"/>
    <property type="project" value="TreeGrafter"/>
</dbReference>